<gene>
    <name evidence="3" type="ordered locus">Spiaf_0060</name>
</gene>
<dbReference type="HOGENOM" id="CLU_731216_0_0_12"/>
<dbReference type="AlphaFoldDB" id="H9UF76"/>
<dbReference type="SUPFAM" id="SSF53756">
    <property type="entry name" value="UDP-Glycosyltransferase/glycogen phosphorylase"/>
    <property type="match status" value="1"/>
</dbReference>
<dbReference type="EMBL" id="CP003282">
    <property type="protein sequence ID" value="AFG36169.1"/>
    <property type="molecule type" value="Genomic_DNA"/>
</dbReference>
<feature type="domain" description="Glycosyl transferase family 1" evidence="1">
    <location>
        <begin position="194"/>
        <end position="350"/>
    </location>
</feature>
<feature type="domain" description="Glycosyltransferase subfamily 4-like N-terminal" evidence="2">
    <location>
        <begin position="21"/>
        <end position="142"/>
    </location>
</feature>
<dbReference type="PANTHER" id="PTHR45947:SF3">
    <property type="entry name" value="SULFOQUINOVOSYL TRANSFERASE SQD2"/>
    <property type="match status" value="1"/>
</dbReference>
<evidence type="ECO:0000313" key="4">
    <source>
        <dbReference type="Proteomes" id="UP000007383"/>
    </source>
</evidence>
<dbReference type="Pfam" id="PF13439">
    <property type="entry name" value="Glyco_transf_4"/>
    <property type="match status" value="1"/>
</dbReference>
<protein>
    <submittedName>
        <fullName evidence="3">Glycosyltransferase</fullName>
    </submittedName>
</protein>
<reference evidence="4" key="1">
    <citation type="journal article" date="2013" name="Stand. Genomic Sci.">
        <title>Complete genome sequence of the halophilic bacterium Spirochaeta africana type strain (Z-7692(T)) from the alkaline Lake Magadi in the East African Rift.</title>
        <authorList>
            <person name="Liolos K."/>
            <person name="Abt B."/>
            <person name="Scheuner C."/>
            <person name="Teshima H."/>
            <person name="Held B."/>
            <person name="Lapidus A."/>
            <person name="Nolan M."/>
            <person name="Lucas S."/>
            <person name="Deshpande S."/>
            <person name="Cheng J.F."/>
            <person name="Tapia R."/>
            <person name="Goodwin L.A."/>
            <person name="Pitluck S."/>
            <person name="Pagani I."/>
            <person name="Ivanova N."/>
            <person name="Mavromatis K."/>
            <person name="Mikhailova N."/>
            <person name="Huntemann M."/>
            <person name="Pati A."/>
            <person name="Chen A."/>
            <person name="Palaniappan K."/>
            <person name="Land M."/>
            <person name="Rohde M."/>
            <person name="Tindall B.J."/>
            <person name="Detter J.C."/>
            <person name="Goker M."/>
            <person name="Bristow J."/>
            <person name="Eisen J.A."/>
            <person name="Markowitz V."/>
            <person name="Hugenholtz P."/>
            <person name="Woyke T."/>
            <person name="Klenk H.P."/>
            <person name="Kyrpides N.C."/>
        </authorList>
    </citation>
    <scope>NUCLEOTIDE SEQUENCE</scope>
    <source>
        <strain evidence="4">ATCC 700263 / DSM 8902 / Z-7692</strain>
    </source>
</reference>
<keyword evidence="3" id="KW-0808">Transferase</keyword>
<dbReference type="PATRIC" id="fig|889378.3.peg.63"/>
<dbReference type="Pfam" id="PF00534">
    <property type="entry name" value="Glycos_transf_1"/>
    <property type="match status" value="1"/>
</dbReference>
<dbReference type="STRING" id="889378.Spiaf_0060"/>
<dbReference type="KEGG" id="sfc:Spiaf_0060"/>
<dbReference type="InterPro" id="IPR028098">
    <property type="entry name" value="Glyco_trans_4-like_N"/>
</dbReference>
<evidence type="ECO:0000259" key="1">
    <source>
        <dbReference type="Pfam" id="PF00534"/>
    </source>
</evidence>
<evidence type="ECO:0000259" key="2">
    <source>
        <dbReference type="Pfam" id="PF13439"/>
    </source>
</evidence>
<dbReference type="Gene3D" id="3.40.50.2000">
    <property type="entry name" value="Glycogen Phosphorylase B"/>
    <property type="match status" value="2"/>
</dbReference>
<dbReference type="PANTHER" id="PTHR45947">
    <property type="entry name" value="SULFOQUINOVOSYL TRANSFERASE SQD2"/>
    <property type="match status" value="1"/>
</dbReference>
<organism evidence="3 4">
    <name type="scientific">Spirochaeta africana (strain ATCC 700263 / DSM 8902 / Z-7692)</name>
    <dbReference type="NCBI Taxonomy" id="889378"/>
    <lineage>
        <taxon>Bacteria</taxon>
        <taxon>Pseudomonadati</taxon>
        <taxon>Spirochaetota</taxon>
        <taxon>Spirochaetia</taxon>
        <taxon>Spirochaetales</taxon>
        <taxon>Spirochaetaceae</taxon>
        <taxon>Spirochaeta</taxon>
    </lineage>
</organism>
<dbReference type="eggNOG" id="COG0438">
    <property type="taxonomic scope" value="Bacteria"/>
</dbReference>
<dbReference type="InterPro" id="IPR001296">
    <property type="entry name" value="Glyco_trans_1"/>
</dbReference>
<dbReference type="Proteomes" id="UP000007383">
    <property type="component" value="Chromosome"/>
</dbReference>
<sequence>MDGFMTIVFTAPRYHTNQHYWVKTLQDAGHRVEFLVLSRQGLEVTSRLEPQELPLSRLYCLLRRLLPWLNDKKHGWSPARRVRRALAELQPDVVIIRDPALPMSLAAIRAARRLGLPIVLYTQRPQHQLPGDWKLRILMRLQRRAGRPGIAPMITPVRGEVDAPHYIPPGWEYLPFVMEPDPAPDYRTRKWCPEGVRRVVMVAKYLPRKNHLLLVQALEELSSRYPVRLEIIGGHDTPEYQQVFAQVRDYISERGLDWVTQTEPMPYAQLQQRLHHYDLYVLPSRNEAVGVSLLEAMGKGLPVVCSTTAGARNYVEHGGNGRIFASDSLADLTEQLHAILQDPAQLPRMGARSLQLVETAFSPQSFLDRFRHIIHGEPIATRG</sequence>
<dbReference type="OrthoDB" id="9806653at2"/>
<keyword evidence="4" id="KW-1185">Reference proteome</keyword>
<name>H9UF76_SPIAZ</name>
<dbReference type="CDD" id="cd03801">
    <property type="entry name" value="GT4_PimA-like"/>
    <property type="match status" value="1"/>
</dbReference>
<proteinExistence type="predicted"/>
<accession>H9UF76</accession>
<dbReference type="GO" id="GO:0016758">
    <property type="term" value="F:hexosyltransferase activity"/>
    <property type="evidence" value="ECO:0007669"/>
    <property type="project" value="TreeGrafter"/>
</dbReference>
<evidence type="ECO:0000313" key="3">
    <source>
        <dbReference type="EMBL" id="AFG36169.1"/>
    </source>
</evidence>
<dbReference type="InterPro" id="IPR050194">
    <property type="entry name" value="Glycosyltransferase_grp1"/>
</dbReference>